<dbReference type="Proteomes" id="UP000011648">
    <property type="component" value="Unassembled WGS sequence"/>
</dbReference>
<dbReference type="EMBL" id="AOIL01000004">
    <property type="protein sequence ID" value="ELY96661.1"/>
    <property type="molecule type" value="Genomic_DNA"/>
</dbReference>
<dbReference type="RefSeq" id="WP_006824050.1">
    <property type="nucleotide sequence ID" value="NZ_AOIL01000004.1"/>
</dbReference>
<accession>M0AE27</accession>
<feature type="non-terminal residue" evidence="1">
    <location>
        <position position="1"/>
    </location>
</feature>
<gene>
    <name evidence="1" type="ORF">C484_00675</name>
</gene>
<dbReference type="PATRIC" id="fig|1230458.4.peg.126"/>
<evidence type="ECO:0000313" key="1">
    <source>
        <dbReference type="EMBL" id="ELY96661.1"/>
    </source>
</evidence>
<keyword evidence="2" id="KW-1185">Reference proteome</keyword>
<dbReference type="AlphaFoldDB" id="M0AE27"/>
<proteinExistence type="predicted"/>
<evidence type="ECO:0000313" key="2">
    <source>
        <dbReference type="Proteomes" id="UP000011648"/>
    </source>
</evidence>
<comment type="caution">
    <text evidence="1">The sequence shown here is derived from an EMBL/GenBank/DDBJ whole genome shotgun (WGS) entry which is preliminary data.</text>
</comment>
<dbReference type="Pfam" id="PF04860">
    <property type="entry name" value="Phage_portal"/>
    <property type="match status" value="1"/>
</dbReference>
<reference evidence="1 2" key="1">
    <citation type="journal article" date="2014" name="PLoS Genet.">
        <title>Phylogenetically driven sequencing of extremely halophilic archaea reveals strategies for static and dynamic osmo-response.</title>
        <authorList>
            <person name="Becker E.A."/>
            <person name="Seitzer P.M."/>
            <person name="Tritt A."/>
            <person name="Larsen D."/>
            <person name="Krusor M."/>
            <person name="Yao A.I."/>
            <person name="Wu D."/>
            <person name="Madern D."/>
            <person name="Eisen J.A."/>
            <person name="Darling A.E."/>
            <person name="Facciotti M.T."/>
        </authorList>
    </citation>
    <scope>NUCLEOTIDE SEQUENCE [LARGE SCALE GENOMIC DNA]</scope>
    <source>
        <strain evidence="1 2">DSM 12281</strain>
    </source>
</reference>
<evidence type="ECO:0008006" key="3">
    <source>
        <dbReference type="Google" id="ProtNLM"/>
    </source>
</evidence>
<dbReference type="OrthoDB" id="166757at2157"/>
<name>M0AE27_9EURY</name>
<dbReference type="InterPro" id="IPR006944">
    <property type="entry name" value="Phage/GTA_portal"/>
</dbReference>
<organism evidence="1 2">
    <name type="scientific">Natrialba taiwanensis DSM 12281</name>
    <dbReference type="NCBI Taxonomy" id="1230458"/>
    <lineage>
        <taxon>Archaea</taxon>
        <taxon>Methanobacteriati</taxon>
        <taxon>Methanobacteriota</taxon>
        <taxon>Stenosarchaea group</taxon>
        <taxon>Halobacteria</taxon>
        <taxon>Halobacteriales</taxon>
        <taxon>Natrialbaceae</taxon>
        <taxon>Natrialba</taxon>
    </lineage>
</organism>
<protein>
    <recommendedName>
        <fullName evidence="3">Portal protein</fullName>
    </recommendedName>
</protein>
<sequence length="418" mass="46151">PRGREALEARQIQQTWPMELITNGIVDQLTGGEVAFESEDEEVSDAEAALQDAIRDVITGPHLMDDDLDDLIAAAVADMLGPGNGYWQLLPSEDGSLPVVSMVPLDALTVRHNSNRHGYPQDPPYYQASDAFSSDGVGTLGNITPTPLGRGDLAVMRYPGARRSYQVYPKSPCMQIRDTLVLLANSTTHHNRFYNDDEIPAGVIQVMNANDSTITDLQDKIQAAAGDPRSVEVIGGEGAAQWIEMGGTAINLDVIQEQQWFLQLCLAAVGLGKAEIGMIEDVNRANGEGEQSRVFKRVTGPFAKQFNAAFQHICEQFDVYNELDQPFKPKLRFSDPREERAREERLREMFQAGGLTRRQYARRRGDEDLADDDMTVEINGETIDYGDLPKDVLEHKLAAVRGETVNEDDVGDQSGTDE</sequence>